<reference evidence="1 2" key="1">
    <citation type="journal article" date="2015" name="Genome Announc.">
        <title>Expanding the biotechnology potential of lactobacilli through comparative genomics of 213 strains and associated genera.</title>
        <authorList>
            <person name="Sun Z."/>
            <person name="Harris H.M."/>
            <person name="McCann A."/>
            <person name="Guo C."/>
            <person name="Argimon S."/>
            <person name="Zhang W."/>
            <person name="Yang X."/>
            <person name="Jeffery I.B."/>
            <person name="Cooney J.C."/>
            <person name="Kagawa T.F."/>
            <person name="Liu W."/>
            <person name="Song Y."/>
            <person name="Salvetti E."/>
            <person name="Wrobel A."/>
            <person name="Rasinkangas P."/>
            <person name="Parkhill J."/>
            <person name="Rea M.C."/>
            <person name="O'Sullivan O."/>
            <person name="Ritari J."/>
            <person name="Douillard F.P."/>
            <person name="Paul Ross R."/>
            <person name="Yang R."/>
            <person name="Briner A.E."/>
            <person name="Felis G.E."/>
            <person name="de Vos W.M."/>
            <person name="Barrangou R."/>
            <person name="Klaenhammer T.R."/>
            <person name="Caufield P.W."/>
            <person name="Cui Y."/>
            <person name="Zhang H."/>
            <person name="O'Toole P.W."/>
        </authorList>
    </citation>
    <scope>NUCLEOTIDE SEQUENCE [LARGE SCALE GENOMIC DNA]</scope>
    <source>
        <strain evidence="1 2">DSM 20003</strain>
    </source>
</reference>
<comment type="caution">
    <text evidence="1">The sequence shown here is derived from an EMBL/GenBank/DDBJ whole genome shotgun (WGS) entry which is preliminary data.</text>
</comment>
<gene>
    <name evidence="1" type="ORF">FC07_GL001905</name>
</gene>
<dbReference type="Pfam" id="PF06028">
    <property type="entry name" value="DUF915"/>
    <property type="match status" value="1"/>
</dbReference>
<evidence type="ECO:0000313" key="2">
    <source>
        <dbReference type="Proteomes" id="UP000051461"/>
    </source>
</evidence>
<dbReference type="PATRIC" id="fig|1423726.3.peg.1976"/>
<dbReference type="STRING" id="1423726.FC07_GL001905"/>
<keyword evidence="2" id="KW-1185">Reference proteome</keyword>
<dbReference type="SUPFAM" id="SSF53474">
    <property type="entry name" value="alpha/beta-Hydrolases"/>
    <property type="match status" value="1"/>
</dbReference>
<proteinExistence type="predicted"/>
<keyword evidence="1" id="KW-0378">Hydrolase</keyword>
<evidence type="ECO:0000313" key="1">
    <source>
        <dbReference type="EMBL" id="KRK32711.1"/>
    </source>
</evidence>
<dbReference type="Gene3D" id="3.40.50.1820">
    <property type="entry name" value="alpha/beta hydrolase"/>
    <property type="match status" value="1"/>
</dbReference>
<organism evidence="1 2">
    <name type="scientific">Loigolactobacillus bifermentans DSM 20003</name>
    <dbReference type="NCBI Taxonomy" id="1423726"/>
    <lineage>
        <taxon>Bacteria</taxon>
        <taxon>Bacillati</taxon>
        <taxon>Bacillota</taxon>
        <taxon>Bacilli</taxon>
        <taxon>Lactobacillales</taxon>
        <taxon>Lactobacillaceae</taxon>
        <taxon>Loigolactobacillus</taxon>
    </lineage>
</organism>
<sequence length="267" mass="29766">MTGILVGTIVARPVHAATVNTPVTLYLHGHHGGPNSMMALMASAEAAEHAHTVVTATVAPNGAVRLTGDWPVNTRRPLVKVVFENNQTLNYDLISSWLRNVLVALQQKYQVHQFNIVAHSLGNAAVLFYELHHSADPHLPRLDKYVAIAGNFDGIPGQHRDQHPNHTQPNGKPAWQAPPYRQALALRHRLSLAHTDVLNIYGDWDRQQHSDGKILNASSRALKQVLGNKVHSYRAMRFVGWQTQHSQLRLNPRVAMAVDQFLWPTHS</sequence>
<protein>
    <submittedName>
        <fullName evidence="1">Putative cell surface hydrolase (Putative)</fullName>
    </submittedName>
</protein>
<name>A0A0R1GPB9_9LACO</name>
<dbReference type="InterPro" id="IPR010315">
    <property type="entry name" value="DUF915_hydro-like"/>
</dbReference>
<dbReference type="InterPro" id="IPR029058">
    <property type="entry name" value="AB_hydrolase_fold"/>
</dbReference>
<dbReference type="Proteomes" id="UP000051461">
    <property type="component" value="Unassembled WGS sequence"/>
</dbReference>
<dbReference type="AlphaFoldDB" id="A0A0R1GPB9"/>
<accession>A0A0R1GPB9</accession>
<dbReference type="EMBL" id="AZDA01000138">
    <property type="protein sequence ID" value="KRK32711.1"/>
    <property type="molecule type" value="Genomic_DNA"/>
</dbReference>
<dbReference type="GO" id="GO:0016787">
    <property type="term" value="F:hydrolase activity"/>
    <property type="evidence" value="ECO:0007669"/>
    <property type="project" value="UniProtKB-KW"/>
</dbReference>